<feature type="compositionally biased region" description="Basic and acidic residues" evidence="1">
    <location>
        <begin position="24"/>
        <end position="68"/>
    </location>
</feature>
<sequence>MKLKYIISSALIILSLASCNKKEEDYQAKNVKVESVFDKVENGAKDEPKENANPKSEEKAGENKDNPKGENQNNPEGDKKAEEANNKKKYRTRDTTNMRSNPNTEEDNILVAVPGGREFEAIEEANAEDGVWIKLNFEGNTGFIRKDLLDEVN</sequence>
<dbReference type="KEGG" id="apr:Apre_0543"/>
<organism evidence="2 3">
    <name type="scientific">Anaerococcus prevotii (strain ATCC 9321 / DSM 20548 / JCM 6508 / NCTC 11806 / PC1)</name>
    <name type="common">Peptostreptococcus prevotii</name>
    <name type="synonym">Peptococcus prevotii</name>
    <dbReference type="NCBI Taxonomy" id="525919"/>
    <lineage>
        <taxon>Bacteria</taxon>
        <taxon>Bacillati</taxon>
        <taxon>Bacillota</taxon>
        <taxon>Tissierellia</taxon>
        <taxon>Tissierellales</taxon>
        <taxon>Peptoniphilaceae</taxon>
        <taxon>Anaerococcus</taxon>
    </lineage>
</organism>
<dbReference type="RefSeq" id="WP_015777500.1">
    <property type="nucleotide sequence ID" value="NC_013171.1"/>
</dbReference>
<dbReference type="PROSITE" id="PS51257">
    <property type="entry name" value="PROKAR_LIPOPROTEIN"/>
    <property type="match status" value="1"/>
</dbReference>
<accession>C7RGH8</accession>
<feature type="region of interest" description="Disordered" evidence="1">
    <location>
        <begin position="24"/>
        <end position="109"/>
    </location>
</feature>
<evidence type="ECO:0000256" key="1">
    <source>
        <dbReference type="SAM" id="MobiDB-lite"/>
    </source>
</evidence>
<dbReference type="eggNOG" id="COG3103">
    <property type="taxonomic scope" value="Bacteria"/>
</dbReference>
<keyword evidence="3" id="KW-1185">Reference proteome</keyword>
<name>C7RGH8_ANAPD</name>
<dbReference type="STRING" id="525919.Apre_0543"/>
<dbReference type="Proteomes" id="UP000002294">
    <property type="component" value="Chromosome"/>
</dbReference>
<dbReference type="HOGENOM" id="CLU_1840963_0_0_9"/>
<reference evidence="2 3" key="1">
    <citation type="journal article" date="2009" name="Stand. Genomic Sci.">
        <title>Complete genome sequence of Anaerococcus prevotii type strain (PC1).</title>
        <authorList>
            <person name="Labutti K."/>
            <person name="Pukall R."/>
            <person name="Steenblock K."/>
            <person name="Glavina Del Rio T."/>
            <person name="Tice H."/>
            <person name="Copeland A."/>
            <person name="Cheng J.F."/>
            <person name="Lucas S."/>
            <person name="Chen F."/>
            <person name="Nolan M."/>
            <person name="Bruce D."/>
            <person name="Goodwin L."/>
            <person name="Pitluck S."/>
            <person name="Ivanova N."/>
            <person name="Mavromatis K."/>
            <person name="Ovchinnikova G."/>
            <person name="Pati A."/>
            <person name="Chen A."/>
            <person name="Palaniappan K."/>
            <person name="Land M."/>
            <person name="Hauser L."/>
            <person name="Chang Y.J."/>
            <person name="Jeffries C.D."/>
            <person name="Chain P."/>
            <person name="Saunders E."/>
            <person name="Brettin T."/>
            <person name="Detter J.C."/>
            <person name="Han C."/>
            <person name="Goker M."/>
            <person name="Bristow J."/>
            <person name="Eisen J.A."/>
            <person name="Markowitz V."/>
            <person name="Hugenholtz P."/>
            <person name="Kyrpides N.C."/>
            <person name="Klenk H.P."/>
            <person name="Lapidus A."/>
        </authorList>
    </citation>
    <scope>NUCLEOTIDE SEQUENCE [LARGE SCALE GENOMIC DNA]</scope>
    <source>
        <strain evidence="3">ATCC 9321 / DSM 20548 / JCM 6508 / NCTC 11806 / PC1</strain>
    </source>
</reference>
<dbReference type="AlphaFoldDB" id="C7RGH8"/>
<evidence type="ECO:0000313" key="2">
    <source>
        <dbReference type="EMBL" id="ACV28589.1"/>
    </source>
</evidence>
<dbReference type="EMBL" id="CP001708">
    <property type="protein sequence ID" value="ACV28589.1"/>
    <property type="molecule type" value="Genomic_DNA"/>
</dbReference>
<proteinExistence type="predicted"/>
<protein>
    <submittedName>
        <fullName evidence="2">SH3 type 3 domain protein</fullName>
    </submittedName>
</protein>
<evidence type="ECO:0000313" key="3">
    <source>
        <dbReference type="Proteomes" id="UP000002294"/>
    </source>
</evidence>
<gene>
    <name evidence="2" type="ordered locus">Apre_0543</name>
</gene>
<feature type="compositionally biased region" description="Basic and acidic residues" evidence="1">
    <location>
        <begin position="76"/>
        <end position="96"/>
    </location>
</feature>
<dbReference type="OrthoDB" id="1690897at2"/>
<dbReference type="Gene3D" id="2.30.30.40">
    <property type="entry name" value="SH3 Domains"/>
    <property type="match status" value="1"/>
</dbReference>